<name>A0A1M6LEY1_9BACT</name>
<keyword evidence="2" id="KW-1185">Reference proteome</keyword>
<dbReference type="Proteomes" id="UP000184418">
    <property type="component" value="Unassembled WGS sequence"/>
</dbReference>
<reference evidence="1 2" key="1">
    <citation type="submission" date="2016-11" db="EMBL/GenBank/DDBJ databases">
        <authorList>
            <person name="Jaros S."/>
            <person name="Januszkiewicz K."/>
            <person name="Wedrychowicz H."/>
        </authorList>
    </citation>
    <scope>NUCLEOTIDE SEQUENCE [LARGE SCALE GENOMIC DNA]</scope>
    <source>
        <strain evidence="1 2">DSM 21074</strain>
    </source>
</reference>
<dbReference type="STRING" id="1121955.SAMN02745146_3738"/>
<proteinExistence type="predicted"/>
<dbReference type="AlphaFoldDB" id="A0A1M6LEY1"/>
<evidence type="ECO:0000313" key="2">
    <source>
        <dbReference type="Proteomes" id="UP000184418"/>
    </source>
</evidence>
<gene>
    <name evidence="1" type="ORF">SAMN02745146_3738</name>
</gene>
<sequence length="43" mass="4849">MQPVNKDNVWLTAICIQPEQKRGKPVSAPYGTVLKIIGYLYQS</sequence>
<organism evidence="1 2">
    <name type="scientific">Hymenobacter daecheongensis DSM 21074</name>
    <dbReference type="NCBI Taxonomy" id="1121955"/>
    <lineage>
        <taxon>Bacteria</taxon>
        <taxon>Pseudomonadati</taxon>
        <taxon>Bacteroidota</taxon>
        <taxon>Cytophagia</taxon>
        <taxon>Cytophagales</taxon>
        <taxon>Hymenobacteraceae</taxon>
        <taxon>Hymenobacter</taxon>
    </lineage>
</organism>
<dbReference type="EMBL" id="FQYN01000009">
    <property type="protein sequence ID" value="SHJ69790.1"/>
    <property type="molecule type" value="Genomic_DNA"/>
</dbReference>
<evidence type="ECO:0000313" key="1">
    <source>
        <dbReference type="EMBL" id="SHJ69790.1"/>
    </source>
</evidence>
<protein>
    <submittedName>
        <fullName evidence="1">Uncharacterized protein</fullName>
    </submittedName>
</protein>
<accession>A0A1M6LEY1</accession>